<keyword evidence="2" id="KW-0472">Membrane</keyword>
<feature type="compositionally biased region" description="Polar residues" evidence="1">
    <location>
        <begin position="117"/>
        <end position="133"/>
    </location>
</feature>
<dbReference type="AlphaFoldDB" id="A0AAD7EIU4"/>
<dbReference type="Proteomes" id="UP001218218">
    <property type="component" value="Unassembled WGS sequence"/>
</dbReference>
<comment type="caution">
    <text evidence="3">The sequence shown here is derived from an EMBL/GenBank/DDBJ whole genome shotgun (WGS) entry which is preliminary data.</text>
</comment>
<protein>
    <submittedName>
        <fullName evidence="3">Uncharacterized protein</fullName>
    </submittedName>
</protein>
<dbReference type="EMBL" id="JARIHO010000038">
    <property type="protein sequence ID" value="KAJ7328892.1"/>
    <property type="molecule type" value="Genomic_DNA"/>
</dbReference>
<gene>
    <name evidence="3" type="ORF">DFH08DRAFT_815643</name>
</gene>
<feature type="region of interest" description="Disordered" evidence="1">
    <location>
        <begin position="328"/>
        <end position="348"/>
    </location>
</feature>
<feature type="compositionally biased region" description="Low complexity" evidence="1">
    <location>
        <begin position="75"/>
        <end position="88"/>
    </location>
</feature>
<keyword evidence="4" id="KW-1185">Reference proteome</keyword>
<sequence length="596" mass="66076">MEPNVYNVGGFNFPASQCLVPPPAPYLPPGHGHALPFCPSDGTGDAPQTPGAPTRKRTGSDSQAPRQEKRRKGCADASSTNTDSAAAAHVEPAQEKRKRGRPHGSAKNKVSAAPAKSKTTVKANASKKANQENIPPPIEPGESDDEIERAADGKVRYWMRTEKTRVFDFILAATEKGEQRFIQHKTNPMHVYKRASEEEFNGDRSPESVKSMFERSLKTFGWIRAFEDFTGNGGGDADSTDPTAILKGKLNAARKGGRPIGGLTPSTILDWEKNGWYDLFNYRFGTSAKVSRVVVRNSAAAISHVDSDSGNESDGNIDPNLRERVHRAPRAAAATVSEPKHTPSSTFRKRVTNSFGNLGELMKMKMAAEEKKASVADARLIIEREKLEMDKTRGKVEMAQTVLSTAWASDQQRAAFVSSKFVALREKPDWDPAGTVTMKFKVAHQFLVHNNLCQLQLVTLQSSALNRAEFSVIHRVLCRLPPVGDSCLSQFEKYLPECLENVQAAIKRDSTGYYRFNKQRRSLYSDETAEFQRFQIALSSSKMRRPESQWLLVKGKLETRETWRRCYLEIALALALTLALALGFSGSLIEIYVCLH</sequence>
<proteinExistence type="predicted"/>
<reference evidence="3" key="1">
    <citation type="submission" date="2023-03" db="EMBL/GenBank/DDBJ databases">
        <title>Massive genome expansion in bonnet fungi (Mycena s.s.) driven by repeated elements and novel gene families across ecological guilds.</title>
        <authorList>
            <consortium name="Lawrence Berkeley National Laboratory"/>
            <person name="Harder C.B."/>
            <person name="Miyauchi S."/>
            <person name="Viragh M."/>
            <person name="Kuo A."/>
            <person name="Thoen E."/>
            <person name="Andreopoulos B."/>
            <person name="Lu D."/>
            <person name="Skrede I."/>
            <person name="Drula E."/>
            <person name="Henrissat B."/>
            <person name="Morin E."/>
            <person name="Kohler A."/>
            <person name="Barry K."/>
            <person name="LaButti K."/>
            <person name="Morin E."/>
            <person name="Salamov A."/>
            <person name="Lipzen A."/>
            <person name="Mereny Z."/>
            <person name="Hegedus B."/>
            <person name="Baldrian P."/>
            <person name="Stursova M."/>
            <person name="Weitz H."/>
            <person name="Taylor A."/>
            <person name="Grigoriev I.V."/>
            <person name="Nagy L.G."/>
            <person name="Martin F."/>
            <person name="Kauserud H."/>
        </authorList>
    </citation>
    <scope>NUCLEOTIDE SEQUENCE</scope>
    <source>
        <strain evidence="3">CBHHK002</strain>
    </source>
</reference>
<evidence type="ECO:0000313" key="3">
    <source>
        <dbReference type="EMBL" id="KAJ7328892.1"/>
    </source>
</evidence>
<organism evidence="3 4">
    <name type="scientific">Mycena albidolilacea</name>
    <dbReference type="NCBI Taxonomy" id="1033008"/>
    <lineage>
        <taxon>Eukaryota</taxon>
        <taxon>Fungi</taxon>
        <taxon>Dikarya</taxon>
        <taxon>Basidiomycota</taxon>
        <taxon>Agaricomycotina</taxon>
        <taxon>Agaricomycetes</taxon>
        <taxon>Agaricomycetidae</taxon>
        <taxon>Agaricales</taxon>
        <taxon>Marasmiineae</taxon>
        <taxon>Mycenaceae</taxon>
        <taxon>Mycena</taxon>
    </lineage>
</organism>
<feature type="region of interest" description="Disordered" evidence="1">
    <location>
        <begin position="29"/>
        <end position="147"/>
    </location>
</feature>
<evidence type="ECO:0000256" key="1">
    <source>
        <dbReference type="SAM" id="MobiDB-lite"/>
    </source>
</evidence>
<keyword evidence="2" id="KW-0812">Transmembrane</keyword>
<name>A0AAD7EIU4_9AGAR</name>
<feature type="transmembrane region" description="Helical" evidence="2">
    <location>
        <begin position="570"/>
        <end position="595"/>
    </location>
</feature>
<accession>A0AAD7EIU4</accession>
<feature type="compositionally biased region" description="Basic residues" evidence="1">
    <location>
        <begin position="96"/>
        <end position="106"/>
    </location>
</feature>
<evidence type="ECO:0000313" key="4">
    <source>
        <dbReference type="Proteomes" id="UP001218218"/>
    </source>
</evidence>
<keyword evidence="2" id="KW-1133">Transmembrane helix</keyword>
<evidence type="ECO:0000256" key="2">
    <source>
        <dbReference type="SAM" id="Phobius"/>
    </source>
</evidence>